<keyword evidence="4 16" id="KW-0812">Transmembrane</keyword>
<evidence type="ECO:0000256" key="2">
    <source>
        <dbReference type="ARBA" id="ARBA00005325"/>
    </source>
</evidence>
<evidence type="ECO:0000256" key="8">
    <source>
        <dbReference type="ARBA" id="ARBA00022837"/>
    </source>
</evidence>
<evidence type="ECO:0000256" key="15">
    <source>
        <dbReference type="SAM" id="MobiDB-lite"/>
    </source>
</evidence>
<proteinExistence type="inferred from homology"/>
<dbReference type="InterPro" id="IPR023828">
    <property type="entry name" value="Peptidase_S8_Ser-AS"/>
</dbReference>
<dbReference type="PANTHER" id="PTHR42884:SF14">
    <property type="entry name" value="NEUROENDOCRINE CONVERTASE 1"/>
    <property type="match status" value="1"/>
</dbReference>
<reference evidence="19 20" key="1">
    <citation type="journal article" date="2020" name="ISME J.">
        <title>Uncovering the hidden diversity of litter-decomposition mechanisms in mushroom-forming fungi.</title>
        <authorList>
            <person name="Floudas D."/>
            <person name="Bentzer J."/>
            <person name="Ahren D."/>
            <person name="Johansson T."/>
            <person name="Persson P."/>
            <person name="Tunlid A."/>
        </authorList>
    </citation>
    <scope>NUCLEOTIDE SEQUENCE [LARGE SCALE GENOMIC DNA]</scope>
    <source>
        <strain evidence="19 20">CBS 101986</strain>
    </source>
</reference>
<dbReference type="InterPro" id="IPR015500">
    <property type="entry name" value="Peptidase_S8_subtilisin-rel"/>
</dbReference>
<dbReference type="CDD" id="cd04059">
    <property type="entry name" value="Peptidases_S8_Protein_convertases_Kexins_Furin-like"/>
    <property type="match status" value="1"/>
</dbReference>
<feature type="signal peptide" evidence="17">
    <location>
        <begin position="1"/>
        <end position="17"/>
    </location>
</feature>
<dbReference type="PROSITE" id="PS00138">
    <property type="entry name" value="SUBTILASE_SER"/>
    <property type="match status" value="1"/>
</dbReference>
<feature type="active site" description="Charge relay system" evidence="13 14">
    <location>
        <position position="414"/>
    </location>
</feature>
<dbReference type="GO" id="GO:0004252">
    <property type="term" value="F:serine-type endopeptidase activity"/>
    <property type="evidence" value="ECO:0007669"/>
    <property type="project" value="UniProtKB-UniRule"/>
</dbReference>
<evidence type="ECO:0000256" key="7">
    <source>
        <dbReference type="ARBA" id="ARBA00022825"/>
    </source>
</evidence>
<keyword evidence="9 16" id="KW-1133">Transmembrane helix</keyword>
<dbReference type="Pfam" id="PF01483">
    <property type="entry name" value="P_proprotein"/>
    <property type="match status" value="1"/>
</dbReference>
<evidence type="ECO:0000256" key="3">
    <source>
        <dbReference type="ARBA" id="ARBA00022670"/>
    </source>
</evidence>
<keyword evidence="5 17" id="KW-0732">Signal</keyword>
<evidence type="ECO:0000256" key="11">
    <source>
        <dbReference type="ARBA" id="ARBA00023145"/>
    </source>
</evidence>
<dbReference type="AlphaFoldDB" id="A0A8H5FC12"/>
<dbReference type="PANTHER" id="PTHR42884">
    <property type="entry name" value="PROPROTEIN CONVERTASE SUBTILISIN/KEXIN-RELATED"/>
    <property type="match status" value="1"/>
</dbReference>
<comment type="subcellular location">
    <subcellularLocation>
        <location evidence="1">Membrane</location>
    </subcellularLocation>
</comment>
<evidence type="ECO:0000256" key="6">
    <source>
        <dbReference type="ARBA" id="ARBA00022801"/>
    </source>
</evidence>
<evidence type="ECO:0000256" key="10">
    <source>
        <dbReference type="ARBA" id="ARBA00023136"/>
    </source>
</evidence>
<dbReference type="Proteomes" id="UP000567179">
    <property type="component" value="Unassembled WGS sequence"/>
</dbReference>
<keyword evidence="7 14" id="KW-0720">Serine protease</keyword>
<evidence type="ECO:0000256" key="17">
    <source>
        <dbReference type="SAM" id="SignalP"/>
    </source>
</evidence>
<organism evidence="19 20">
    <name type="scientific">Psilocybe cf. subviscida</name>
    <dbReference type="NCBI Taxonomy" id="2480587"/>
    <lineage>
        <taxon>Eukaryota</taxon>
        <taxon>Fungi</taxon>
        <taxon>Dikarya</taxon>
        <taxon>Basidiomycota</taxon>
        <taxon>Agaricomycotina</taxon>
        <taxon>Agaricomycetes</taxon>
        <taxon>Agaricomycetidae</taxon>
        <taxon>Agaricales</taxon>
        <taxon>Agaricineae</taxon>
        <taxon>Strophariaceae</taxon>
        <taxon>Psilocybe</taxon>
    </lineage>
</organism>
<dbReference type="EMBL" id="JAACJJ010000001">
    <property type="protein sequence ID" value="KAF5330883.1"/>
    <property type="molecule type" value="Genomic_DNA"/>
</dbReference>
<evidence type="ECO:0000313" key="20">
    <source>
        <dbReference type="Proteomes" id="UP000567179"/>
    </source>
</evidence>
<feature type="compositionally biased region" description="Basic and acidic residues" evidence="15">
    <location>
        <begin position="848"/>
        <end position="864"/>
    </location>
</feature>
<feature type="active site" description="Charge relay system" evidence="13 14">
    <location>
        <position position="242"/>
    </location>
</feature>
<dbReference type="OrthoDB" id="300641at2759"/>
<dbReference type="FunFam" id="2.60.120.260:FF:000026">
    <property type="entry name" value="proprotein convertase subtilisin/kexin type 7"/>
    <property type="match status" value="1"/>
</dbReference>
<gene>
    <name evidence="19" type="ORF">D9619_005456</name>
</gene>
<keyword evidence="6 14" id="KW-0378">Hydrolase</keyword>
<dbReference type="InterPro" id="IPR002884">
    <property type="entry name" value="P_dom"/>
</dbReference>
<dbReference type="PROSITE" id="PS51829">
    <property type="entry name" value="P_HOMO_B"/>
    <property type="match status" value="1"/>
</dbReference>
<dbReference type="InterPro" id="IPR022398">
    <property type="entry name" value="Peptidase_S8_His-AS"/>
</dbReference>
<evidence type="ECO:0000256" key="13">
    <source>
        <dbReference type="PIRSR" id="PIRSR615500-1"/>
    </source>
</evidence>
<dbReference type="SUPFAM" id="SSF52743">
    <property type="entry name" value="Subtilisin-like"/>
    <property type="match status" value="1"/>
</dbReference>
<dbReference type="InterPro" id="IPR000209">
    <property type="entry name" value="Peptidase_S8/S53_dom"/>
</dbReference>
<evidence type="ECO:0000256" key="5">
    <source>
        <dbReference type="ARBA" id="ARBA00022729"/>
    </source>
</evidence>
<feature type="region of interest" description="Disordered" evidence="15">
    <location>
        <begin position="802"/>
        <end position="894"/>
    </location>
</feature>
<evidence type="ECO:0000256" key="9">
    <source>
        <dbReference type="ARBA" id="ARBA00022989"/>
    </source>
</evidence>
<feature type="chain" id="PRO_5034824841" description="P/Homo B domain-containing protein" evidence="17">
    <location>
        <begin position="18"/>
        <end position="894"/>
    </location>
</feature>
<dbReference type="PRINTS" id="PR00723">
    <property type="entry name" value="SUBTILISIN"/>
</dbReference>
<dbReference type="PROSITE" id="PS51892">
    <property type="entry name" value="SUBTILASE"/>
    <property type="match status" value="1"/>
</dbReference>
<dbReference type="GO" id="GO:0007323">
    <property type="term" value="P:peptide pheromone maturation"/>
    <property type="evidence" value="ECO:0007669"/>
    <property type="project" value="UniProtKB-ARBA"/>
</dbReference>
<comment type="caution">
    <text evidence="19">The sequence shown here is derived from an EMBL/GenBank/DDBJ whole genome shotgun (WGS) entry which is preliminary data.</text>
</comment>
<dbReference type="Gene3D" id="2.60.120.260">
    <property type="entry name" value="Galactose-binding domain-like"/>
    <property type="match status" value="1"/>
</dbReference>
<accession>A0A8H5FC12</accession>
<evidence type="ECO:0000313" key="19">
    <source>
        <dbReference type="EMBL" id="KAF5330883.1"/>
    </source>
</evidence>
<dbReference type="Gene3D" id="3.40.50.200">
    <property type="entry name" value="Peptidase S8/S53 domain"/>
    <property type="match status" value="1"/>
</dbReference>
<feature type="compositionally biased region" description="Pro residues" evidence="15">
    <location>
        <begin position="137"/>
        <end position="146"/>
    </location>
</feature>
<evidence type="ECO:0000259" key="18">
    <source>
        <dbReference type="PROSITE" id="PS51829"/>
    </source>
</evidence>
<name>A0A8H5FC12_9AGAR</name>
<dbReference type="FunFam" id="3.40.50.200:FF:000005">
    <property type="entry name" value="Proprotein convertase subtilisin/kexin type 7"/>
    <property type="match status" value="1"/>
</dbReference>
<dbReference type="Pfam" id="PF00082">
    <property type="entry name" value="Peptidase_S8"/>
    <property type="match status" value="1"/>
</dbReference>
<keyword evidence="12" id="KW-0325">Glycoprotein</keyword>
<sequence>MLIPWTFLSALLLTAKAATPARRSYDTHNYYVLHHDPTTHLAASLADVVDALRVELVEQAGELQDYWIVRQSKTDAHNHARDGADPVLSAFNTLKARAADEDSSLHGRSSEATIARRIVSSVDYLSAQTLRQRSKRAPPPISPPVEPAKDTLTAKAVERYGIQDPKFPEQWHLVNNEFPEHMMNVTGIWDMGYTGKGIITSLVDDGLDYESEDLAANFDVDDSYDFNDHEALPTPKNWDDHHGTRCAGQIAAVKNNVCGLGIAYESKVAGVRILSGPITDVDEAAALNYGFQNVSIYSCSWGPPDNGQAMEGPNYLIQKAVVNGINNGRGGKGSIFVFASGNGAAHGDQCNFDGYTNSIYSVTVSAVDYKGLHPYYSEPCAANMIVAYSSGSSKNIVTTDKGKNVCANTHGGTSAAAPNAAGVFVLALQARPDLTWRDVQHLCVEHARMINQEDPDWETTASGRKYSYKYGYGVLDGYNYVKAAKSWKLVKPQSWIQTKTIQLNNGTFGQDKQYKGGEFIKQGGLQSSMTITKEMLEDNNFEALEHINVRVWIQHTTRGDVEVEIVSPKGIRSVLGAVRPNDKDGSGYPGWMFMSVKHWGESPIGDWTLKVKDQQKADSNGTFLGWNMILWGSTIDPAFARKWEVPLIDDVLPPIEAPPRPIIHPSPSSNVKQHPKPTALLPSDHAQASGEASKPAFTSVANDVVQPSPTSTNPAAITSTPDFGWFSDMSSLVTGQKWFFGVLGVVALFGIGVGIFFWRRKMAERAGNYTSLGRDNEMTMTGMGSAASGPRTTRELYDAFGEVSDEDDDETTALRPPNTRSAGGGIGFHSGFLDDDEPSTAAGLTPAKYRDAPEHEEGADRHSLSSEPETSTNQPGTSSSSPTSWEHASPPSRD</sequence>
<feature type="region of interest" description="Disordered" evidence="15">
    <location>
        <begin position="658"/>
        <end position="693"/>
    </location>
</feature>
<feature type="region of interest" description="Disordered" evidence="15">
    <location>
        <begin position="129"/>
        <end position="149"/>
    </location>
</feature>
<dbReference type="InterPro" id="IPR036852">
    <property type="entry name" value="Peptidase_S8/S53_dom_sf"/>
</dbReference>
<keyword evidence="11" id="KW-0865">Zymogen</keyword>
<dbReference type="GO" id="GO:0000139">
    <property type="term" value="C:Golgi membrane"/>
    <property type="evidence" value="ECO:0007669"/>
    <property type="project" value="TreeGrafter"/>
</dbReference>
<dbReference type="GO" id="GO:0005802">
    <property type="term" value="C:trans-Golgi network"/>
    <property type="evidence" value="ECO:0007669"/>
    <property type="project" value="TreeGrafter"/>
</dbReference>
<keyword evidence="20" id="KW-1185">Reference proteome</keyword>
<feature type="active site" description="Charge relay system" evidence="13 14">
    <location>
        <position position="204"/>
    </location>
</feature>
<keyword evidence="10 16" id="KW-0472">Membrane</keyword>
<keyword evidence="3 14" id="KW-0645">Protease</keyword>
<feature type="domain" description="P/Homo B" evidence="18">
    <location>
        <begin position="490"/>
        <end position="636"/>
    </location>
</feature>
<dbReference type="SUPFAM" id="SSF49785">
    <property type="entry name" value="Galactose-binding domain-like"/>
    <property type="match status" value="1"/>
</dbReference>
<dbReference type="PROSITE" id="PS00137">
    <property type="entry name" value="SUBTILASE_HIS"/>
    <property type="match status" value="1"/>
</dbReference>
<dbReference type="GO" id="GO:0016485">
    <property type="term" value="P:protein processing"/>
    <property type="evidence" value="ECO:0007669"/>
    <property type="project" value="TreeGrafter"/>
</dbReference>
<comment type="similarity">
    <text evidence="2">Belongs to the peptidase S8 family. Furin subfamily.</text>
</comment>
<protein>
    <recommendedName>
        <fullName evidence="18">P/Homo B domain-containing protein</fullName>
    </recommendedName>
</protein>
<evidence type="ECO:0000256" key="16">
    <source>
        <dbReference type="SAM" id="Phobius"/>
    </source>
</evidence>
<dbReference type="InterPro" id="IPR008979">
    <property type="entry name" value="Galactose-bd-like_sf"/>
</dbReference>
<evidence type="ECO:0000256" key="4">
    <source>
        <dbReference type="ARBA" id="ARBA00022692"/>
    </source>
</evidence>
<feature type="transmembrane region" description="Helical" evidence="16">
    <location>
        <begin position="738"/>
        <end position="758"/>
    </location>
</feature>
<keyword evidence="8" id="KW-0106">Calcium</keyword>
<evidence type="ECO:0000256" key="1">
    <source>
        <dbReference type="ARBA" id="ARBA00004370"/>
    </source>
</evidence>
<feature type="compositionally biased region" description="Polar residues" evidence="15">
    <location>
        <begin position="865"/>
        <end position="886"/>
    </location>
</feature>
<evidence type="ECO:0000256" key="14">
    <source>
        <dbReference type="PROSITE-ProRule" id="PRU01240"/>
    </source>
</evidence>
<dbReference type="InterPro" id="IPR034182">
    <property type="entry name" value="Kexin/furin"/>
</dbReference>
<evidence type="ECO:0000256" key="12">
    <source>
        <dbReference type="ARBA" id="ARBA00023180"/>
    </source>
</evidence>